<dbReference type="Proteomes" id="UP000001883">
    <property type="component" value="Chromosome"/>
</dbReference>
<feature type="region of interest" description="Disordered" evidence="1">
    <location>
        <begin position="132"/>
        <end position="155"/>
    </location>
</feature>
<organism evidence="4 5">
    <name type="scientific">Rothia mucilaginosa (strain DY-18)</name>
    <name type="common">Stomatococcus mucilaginosus</name>
    <dbReference type="NCBI Taxonomy" id="680646"/>
    <lineage>
        <taxon>Bacteria</taxon>
        <taxon>Bacillati</taxon>
        <taxon>Actinomycetota</taxon>
        <taxon>Actinomycetes</taxon>
        <taxon>Micrococcales</taxon>
        <taxon>Micrococcaceae</taxon>
        <taxon>Rothia</taxon>
    </lineage>
</organism>
<dbReference type="SMART" id="SM00014">
    <property type="entry name" value="acidPPc"/>
    <property type="match status" value="1"/>
</dbReference>
<dbReference type="InterPro" id="IPR000326">
    <property type="entry name" value="PAP2/HPO"/>
</dbReference>
<feature type="compositionally biased region" description="Polar residues" evidence="1">
    <location>
        <begin position="193"/>
        <end position="204"/>
    </location>
</feature>
<feature type="transmembrane region" description="Helical" evidence="2">
    <location>
        <begin position="392"/>
        <end position="409"/>
    </location>
</feature>
<protein>
    <submittedName>
        <fullName evidence="4">Membrane-associated phospholipid phosphatase</fullName>
    </submittedName>
</protein>
<keyword evidence="2" id="KW-0812">Transmembrane</keyword>
<feature type="transmembrane region" description="Helical" evidence="2">
    <location>
        <begin position="482"/>
        <end position="503"/>
    </location>
</feature>
<evidence type="ECO:0000313" key="5">
    <source>
        <dbReference type="Proteomes" id="UP000001883"/>
    </source>
</evidence>
<reference evidence="5" key="1">
    <citation type="submission" date="2009-07" db="EMBL/GenBank/DDBJ databases">
        <title>Complete genome sequence of Rothia mucilaginosa DJ.</title>
        <authorList>
            <person name="Yamane K."/>
            <person name="Nambu T."/>
            <person name="Mashimo C."/>
            <person name="Sugimori C."/>
            <person name="Yamanaka T."/>
            <person name="Leung K."/>
            <person name="Fukushima H."/>
        </authorList>
    </citation>
    <scope>NUCLEOTIDE SEQUENCE [LARGE SCALE GENOMIC DNA]</scope>
    <source>
        <strain evidence="5">DY-18</strain>
    </source>
</reference>
<evidence type="ECO:0000313" key="4">
    <source>
        <dbReference type="EMBL" id="BAI64205.1"/>
    </source>
</evidence>
<feature type="transmembrane region" description="Helical" evidence="2">
    <location>
        <begin position="315"/>
        <end position="334"/>
    </location>
</feature>
<evidence type="ECO:0000259" key="3">
    <source>
        <dbReference type="SMART" id="SM00014"/>
    </source>
</evidence>
<feature type="transmembrane region" description="Helical" evidence="2">
    <location>
        <begin position="549"/>
        <end position="572"/>
    </location>
</feature>
<dbReference type="AlphaFoldDB" id="D2NRC9"/>
<name>D2NRC9_ROTMD</name>
<evidence type="ECO:0000256" key="2">
    <source>
        <dbReference type="SAM" id="Phobius"/>
    </source>
</evidence>
<feature type="transmembrane region" description="Helical" evidence="2">
    <location>
        <begin position="515"/>
        <end position="543"/>
    </location>
</feature>
<evidence type="ECO:0000256" key="1">
    <source>
        <dbReference type="SAM" id="MobiDB-lite"/>
    </source>
</evidence>
<sequence length="589" mass="62111">MPRIKRQLGGYCFEGLASAGSGMANRHEGEKVQRVMKKTTPANTSGSENSGWESSENLDATSVLHPADVHAAAADNAPTTVFSSDETAVLSDYQDPTAVLSDYQDATQVLASHETATPAATHSDDRTKVLTDYGSSPANKTAPAGSMNTGSANAESANTEVISSHPDTSEVIGATRPLPRAYRAPIKIPETIPSPQERASQGNYSADEPMQATRRLDPPKPPVSGFPLNNQMGASPMGAPQMGAQQPLPTRAMPPQAPAQPVAYPPEAYPAAAYPNGAYVQTGQVPVDASGRPVNRPGEEQGHHLPSTGILMRHVMALLFLGLSLYGAFVFFIYTATGQQVDEQAYTEYANQFKSYRGPTLTALDSLPTIVGVIAVLGLIAVLIWKHRFLPSLIGVLVGAAAVTSTYLLKHYLIVKPDLGVQEALSNSAPSGHTTFAAAAGAALFLAAPRFLRPTVALCAAVATCLTGASTIINGWHRPADVVTAILVTAIWTVVGMGVLRYVRPADFAVPARGGLVLVPLMTIATLFLSFCAVILYLIAIFAPIPGGAFTAATCMIIAVSFGTTALMVNLLRPRNSNRSAYSKVWSYQ</sequence>
<feature type="compositionally biased region" description="Polar residues" evidence="1">
    <location>
        <begin position="146"/>
        <end position="155"/>
    </location>
</feature>
<feature type="transmembrane region" description="Helical" evidence="2">
    <location>
        <begin position="429"/>
        <end position="448"/>
    </location>
</feature>
<feature type="domain" description="Phosphatidic acid phosphatase type 2/haloperoxidase" evidence="3">
    <location>
        <begin position="389"/>
        <end position="497"/>
    </location>
</feature>
<dbReference type="HOGENOM" id="CLU_475572_0_0_11"/>
<keyword evidence="5" id="KW-1185">Reference proteome</keyword>
<dbReference type="SUPFAM" id="SSF48317">
    <property type="entry name" value="Acid phosphatase/Vanadium-dependent haloperoxidase"/>
    <property type="match status" value="1"/>
</dbReference>
<keyword evidence="2" id="KW-1133">Transmembrane helix</keyword>
<keyword evidence="2" id="KW-0472">Membrane</keyword>
<dbReference type="KEGG" id="rmu:RMDY18_03730"/>
<feature type="transmembrane region" description="Helical" evidence="2">
    <location>
        <begin position="366"/>
        <end position="385"/>
    </location>
</feature>
<dbReference type="eggNOG" id="COG0671">
    <property type="taxonomic scope" value="Bacteria"/>
</dbReference>
<feature type="region of interest" description="Disordered" evidence="1">
    <location>
        <begin position="189"/>
        <end position="212"/>
    </location>
</feature>
<gene>
    <name evidence="4" type="ordered locus">RMDY18_03730</name>
</gene>
<dbReference type="EMBL" id="AP011540">
    <property type="protein sequence ID" value="BAI64205.1"/>
    <property type="molecule type" value="Genomic_DNA"/>
</dbReference>
<dbReference type="InterPro" id="IPR036938">
    <property type="entry name" value="PAP2/HPO_sf"/>
</dbReference>
<accession>D2NRC9</accession>
<proteinExistence type="predicted"/>
<dbReference type="Pfam" id="PF01569">
    <property type="entry name" value="PAP2"/>
    <property type="match status" value="1"/>
</dbReference>
<dbReference type="Gene3D" id="1.20.144.10">
    <property type="entry name" value="Phosphatidic acid phosphatase type 2/haloperoxidase"/>
    <property type="match status" value="1"/>
</dbReference>
<feature type="region of interest" description="Disordered" evidence="1">
    <location>
        <begin position="230"/>
        <end position="259"/>
    </location>
</feature>
<reference evidence="4 5" key="3">
    <citation type="journal article" date="2010" name="Sequencing">
        <title>Complete Genome Sequence of Rothia mucilaginosa DY-18: A Clinical Isolate with Dense Meshwork-Like Structures from a Persistent Apical Periodontitis Lesion.</title>
        <authorList>
            <person name="Yamane K."/>
            <person name="Nambu T."/>
            <person name="Yamanaka T."/>
            <person name="Mashimo C."/>
            <person name="Sugimori C."/>
            <person name="Leung K.-P."/>
            <person name="Fukushima H."/>
        </authorList>
    </citation>
    <scope>NUCLEOTIDE SEQUENCE [LARGE SCALE GENOMIC DNA]</scope>
    <source>
        <strain evidence="4 5">DY-18</strain>
    </source>
</reference>
<dbReference type="STRING" id="680646.RMDY18_03730"/>
<feature type="transmembrane region" description="Helical" evidence="2">
    <location>
        <begin position="455"/>
        <end position="476"/>
    </location>
</feature>
<reference evidence="4 5" key="2">
    <citation type="journal article" date="2010" name="J Osaka Dent Univ">
        <title>Isolation and identification of Rothia mucilaginosa from persistent apical periodontitis lesions.</title>
        <authorList>
            <person name="Yamane K."/>
            <person name="Yoshida M."/>
            <person name="Fujihira T."/>
            <person name="Baba T."/>
            <person name="Tsuji N."/>
            <person name="Hayashi H."/>
            <person name="Sugimori C."/>
            <person name="Yamanaka T."/>
            <person name="Mashimo C."/>
            <person name="Nambu T."/>
            <person name="Kawai H."/>
            <person name="Fukushima H."/>
        </authorList>
    </citation>
    <scope>NUCLEOTIDE SEQUENCE [LARGE SCALE GENOMIC DNA]</scope>
    <source>
        <strain evidence="4 5">DY-18</strain>
    </source>
</reference>